<accession>A0A7V4G6M6</accession>
<organism evidence="2">
    <name type="scientific">Desulfobacca acetoxidans</name>
    <dbReference type="NCBI Taxonomy" id="60893"/>
    <lineage>
        <taxon>Bacteria</taxon>
        <taxon>Pseudomonadati</taxon>
        <taxon>Thermodesulfobacteriota</taxon>
        <taxon>Desulfobaccia</taxon>
        <taxon>Desulfobaccales</taxon>
        <taxon>Desulfobaccaceae</taxon>
        <taxon>Desulfobacca</taxon>
    </lineage>
</organism>
<sequence>MPAVPALPLKAFDGEAYWQAYLSLHTPLEEMVRRKISRFFYEQRKRQLRRIEEQLGKKRISWSPKKGLHRGVLVESLLLDPEAENAVLKKLAWPLYLEIGAAAGQALLAELGVDPELFTLADTPAMAALENKLIKVVGINDTVRNQLRDTLVDGLGQMETTAQLMERVKKVYNFAQSRALTIARTETGQAAGVARDAAMGQLQVAKHRWVTAGDEHVRQSHQIMGGLVVERGQLFPNGCRFPCDPGGPAGEIINCRCVAAPVV</sequence>
<gene>
    <name evidence="2" type="ORF">ENT08_01005</name>
</gene>
<dbReference type="NCBIfam" id="TIGR01641">
    <property type="entry name" value="phageSPP1_gp7"/>
    <property type="match status" value="1"/>
</dbReference>
<reference evidence="2" key="1">
    <citation type="journal article" date="2020" name="mSystems">
        <title>Genome- and Community-Level Interaction Insights into Carbon Utilization and Element Cycling Functions of Hydrothermarchaeota in Hydrothermal Sediment.</title>
        <authorList>
            <person name="Zhou Z."/>
            <person name="Liu Y."/>
            <person name="Xu W."/>
            <person name="Pan J."/>
            <person name="Luo Z.H."/>
            <person name="Li M."/>
        </authorList>
    </citation>
    <scope>NUCLEOTIDE SEQUENCE [LARGE SCALE GENOMIC DNA]</scope>
    <source>
        <strain evidence="2">SpSt-548</strain>
    </source>
</reference>
<feature type="domain" description="Phage head morphogenesis" evidence="1">
    <location>
        <begin position="146"/>
        <end position="259"/>
    </location>
</feature>
<protein>
    <recommendedName>
        <fullName evidence="1">Phage head morphogenesis domain-containing protein</fullName>
    </recommendedName>
</protein>
<evidence type="ECO:0000313" key="2">
    <source>
        <dbReference type="EMBL" id="HGS04317.1"/>
    </source>
</evidence>
<evidence type="ECO:0000259" key="1">
    <source>
        <dbReference type="Pfam" id="PF04233"/>
    </source>
</evidence>
<proteinExistence type="predicted"/>
<comment type="caution">
    <text evidence="2">The sequence shown here is derived from an EMBL/GenBank/DDBJ whole genome shotgun (WGS) entry which is preliminary data.</text>
</comment>
<dbReference type="EMBL" id="DSXI01000058">
    <property type="protein sequence ID" value="HGS04317.1"/>
    <property type="molecule type" value="Genomic_DNA"/>
</dbReference>
<dbReference type="AlphaFoldDB" id="A0A7V4G6M6"/>
<name>A0A7V4G6M6_9BACT</name>
<dbReference type="Pfam" id="PF04233">
    <property type="entry name" value="Phage_Mu_F"/>
    <property type="match status" value="1"/>
</dbReference>
<dbReference type="InterPro" id="IPR006528">
    <property type="entry name" value="Phage_head_morphogenesis_dom"/>
</dbReference>